<dbReference type="Proteomes" id="UP000278180">
    <property type="component" value="Unassembled WGS sequence"/>
</dbReference>
<dbReference type="AlphaFoldDB" id="A0A3M5JP05"/>
<accession>A0A3M5JP05</accession>
<comment type="caution">
    <text evidence="1">The sequence shown here is derived from an EMBL/GenBank/DDBJ whole genome shotgun (WGS) entry which is preliminary data.</text>
</comment>
<name>A0A3M5JP05_PSESS</name>
<evidence type="ECO:0000313" key="1">
    <source>
        <dbReference type="EMBL" id="RMT25111.1"/>
    </source>
</evidence>
<reference evidence="1 2" key="1">
    <citation type="submission" date="2018-08" db="EMBL/GenBank/DDBJ databases">
        <title>Recombination of ecologically and evolutionarily significant loci maintains genetic cohesion in the Pseudomonas syringae species complex.</title>
        <authorList>
            <person name="Dillon M."/>
            <person name="Thakur S."/>
            <person name="Almeida R.N.D."/>
            <person name="Weir B.S."/>
            <person name="Guttman D.S."/>
        </authorList>
    </citation>
    <scope>NUCLEOTIDE SEQUENCE [LARGE SCALE GENOMIC DNA]</scope>
    <source>
        <strain evidence="1 2">ICMP 13684</strain>
    </source>
</reference>
<evidence type="ECO:0000313" key="2">
    <source>
        <dbReference type="Proteomes" id="UP000278180"/>
    </source>
</evidence>
<dbReference type="RefSeq" id="WP_057453406.1">
    <property type="nucleotide sequence ID" value="NZ_RBTE01000363.1"/>
</dbReference>
<organism evidence="1 2">
    <name type="scientific">Pseudomonas savastanoi</name>
    <name type="common">Pseudomonas syringae pv. savastanoi</name>
    <dbReference type="NCBI Taxonomy" id="29438"/>
    <lineage>
        <taxon>Bacteria</taxon>
        <taxon>Pseudomonadati</taxon>
        <taxon>Pseudomonadota</taxon>
        <taxon>Gammaproteobacteria</taxon>
        <taxon>Pseudomonadales</taxon>
        <taxon>Pseudomonadaceae</taxon>
        <taxon>Pseudomonas</taxon>
    </lineage>
</organism>
<proteinExistence type="predicted"/>
<protein>
    <submittedName>
        <fullName evidence="1">Uncharacterized protein</fullName>
    </submittedName>
</protein>
<sequence length="183" mass="21657">MKDKNQIIKEQKLKALYESIESKHKYLTARGILLVCNDISEVSSELLKQKVEILNIENLSKLILECRIKRNPISFNVVNKMFSDYLVRNNNKKRKYHDEFSSNINKHGDKLRFYSCKELSTRHLLSIYESESKKALVRSVGYFLIIVAPNFDLSKIKYRDRKNVCKTTFYQSIFQDIYYSIPL</sequence>
<gene>
    <name evidence="1" type="ORF">ALP51_02814</name>
</gene>
<dbReference type="EMBL" id="RBTE01000363">
    <property type="protein sequence ID" value="RMT25111.1"/>
    <property type="molecule type" value="Genomic_DNA"/>
</dbReference>